<dbReference type="GO" id="GO:0016020">
    <property type="term" value="C:membrane"/>
    <property type="evidence" value="ECO:0007669"/>
    <property type="project" value="UniProtKB-SubCell"/>
</dbReference>
<keyword evidence="3 7" id="KW-0812">Transmembrane</keyword>
<feature type="transmembrane region" description="Helical" evidence="7">
    <location>
        <begin position="142"/>
        <end position="163"/>
    </location>
</feature>
<dbReference type="PANTHER" id="PTHR43791:SF59">
    <property type="entry name" value="TRANSPORTER, PUTATIVE (AFU_ORTHOLOGUE AFUA_1G06550)-RELATED"/>
    <property type="match status" value="1"/>
</dbReference>
<proteinExistence type="inferred from homology"/>
<dbReference type="Proteomes" id="UP000193986">
    <property type="component" value="Unassembled WGS sequence"/>
</dbReference>
<feature type="transmembrane region" description="Helical" evidence="7">
    <location>
        <begin position="334"/>
        <end position="356"/>
    </location>
</feature>
<evidence type="ECO:0000256" key="3">
    <source>
        <dbReference type="ARBA" id="ARBA00022692"/>
    </source>
</evidence>
<dbReference type="FunFam" id="1.20.1250.20:FF:000064">
    <property type="entry name" value="MFS allantoate transporter"/>
    <property type="match status" value="1"/>
</dbReference>
<organism evidence="8 9">
    <name type="scientific">Naematelia encephala</name>
    <dbReference type="NCBI Taxonomy" id="71784"/>
    <lineage>
        <taxon>Eukaryota</taxon>
        <taxon>Fungi</taxon>
        <taxon>Dikarya</taxon>
        <taxon>Basidiomycota</taxon>
        <taxon>Agaricomycotina</taxon>
        <taxon>Tremellomycetes</taxon>
        <taxon>Tremellales</taxon>
        <taxon>Naemateliaceae</taxon>
        <taxon>Naematelia</taxon>
    </lineage>
</organism>
<feature type="transmembrane region" description="Helical" evidence="7">
    <location>
        <begin position="169"/>
        <end position="190"/>
    </location>
</feature>
<dbReference type="AlphaFoldDB" id="A0A1Y2ARZ0"/>
<dbReference type="GO" id="GO:0022857">
    <property type="term" value="F:transmembrane transporter activity"/>
    <property type="evidence" value="ECO:0007669"/>
    <property type="project" value="InterPro"/>
</dbReference>
<reference evidence="8 9" key="1">
    <citation type="submission" date="2016-07" db="EMBL/GenBank/DDBJ databases">
        <title>Pervasive Adenine N6-methylation of Active Genes in Fungi.</title>
        <authorList>
            <consortium name="DOE Joint Genome Institute"/>
            <person name="Mondo S.J."/>
            <person name="Dannebaum R.O."/>
            <person name="Kuo R.C."/>
            <person name="Labutti K."/>
            <person name="Haridas S."/>
            <person name="Kuo A."/>
            <person name="Salamov A."/>
            <person name="Ahrendt S.R."/>
            <person name="Lipzen A."/>
            <person name="Sullivan W."/>
            <person name="Andreopoulos W.B."/>
            <person name="Clum A."/>
            <person name="Lindquist E."/>
            <person name="Daum C."/>
            <person name="Ramamoorthy G.K."/>
            <person name="Gryganskyi A."/>
            <person name="Culley D."/>
            <person name="Magnuson J.K."/>
            <person name="James T.Y."/>
            <person name="O'Malley M.A."/>
            <person name="Stajich J.E."/>
            <person name="Spatafora J.W."/>
            <person name="Visel A."/>
            <person name="Grigoriev I.V."/>
        </authorList>
    </citation>
    <scope>NUCLEOTIDE SEQUENCE [LARGE SCALE GENOMIC DNA]</scope>
    <source>
        <strain evidence="8 9">68-887.2</strain>
    </source>
</reference>
<comment type="subcellular location">
    <subcellularLocation>
        <location evidence="1">Membrane</location>
        <topology evidence="1">Multi-pass membrane protein</topology>
    </subcellularLocation>
</comment>
<evidence type="ECO:0000256" key="2">
    <source>
        <dbReference type="ARBA" id="ARBA00022448"/>
    </source>
</evidence>
<feature type="transmembrane region" description="Helical" evidence="7">
    <location>
        <begin position="368"/>
        <end position="386"/>
    </location>
</feature>
<feature type="transmembrane region" description="Helical" evidence="7">
    <location>
        <begin position="398"/>
        <end position="416"/>
    </location>
</feature>
<evidence type="ECO:0000313" key="8">
    <source>
        <dbReference type="EMBL" id="ORY25070.1"/>
    </source>
</evidence>
<dbReference type="InterPro" id="IPR036259">
    <property type="entry name" value="MFS_trans_sf"/>
</dbReference>
<keyword evidence="2" id="KW-0813">Transport</keyword>
<dbReference type="SUPFAM" id="SSF103473">
    <property type="entry name" value="MFS general substrate transporter"/>
    <property type="match status" value="1"/>
</dbReference>
<evidence type="ECO:0000256" key="4">
    <source>
        <dbReference type="ARBA" id="ARBA00022989"/>
    </source>
</evidence>
<dbReference type="OrthoDB" id="6730379at2759"/>
<feature type="transmembrane region" description="Helical" evidence="7">
    <location>
        <begin position="428"/>
        <end position="449"/>
    </location>
</feature>
<evidence type="ECO:0000256" key="1">
    <source>
        <dbReference type="ARBA" id="ARBA00004141"/>
    </source>
</evidence>
<dbReference type="Gene3D" id="1.20.1250.20">
    <property type="entry name" value="MFS general substrate transporter like domains"/>
    <property type="match status" value="1"/>
</dbReference>
<dbReference type="InParanoid" id="A0A1Y2ARZ0"/>
<feature type="transmembrane region" description="Helical" evidence="7">
    <location>
        <begin position="461"/>
        <end position="483"/>
    </location>
</feature>
<dbReference type="InterPro" id="IPR011701">
    <property type="entry name" value="MFS"/>
</dbReference>
<keyword evidence="5 7" id="KW-0472">Membrane</keyword>
<keyword evidence="9" id="KW-1185">Reference proteome</keyword>
<evidence type="ECO:0000256" key="7">
    <source>
        <dbReference type="SAM" id="Phobius"/>
    </source>
</evidence>
<gene>
    <name evidence="8" type="ORF">BCR39DRAFT_499548</name>
</gene>
<evidence type="ECO:0000256" key="6">
    <source>
        <dbReference type="ARBA" id="ARBA00037968"/>
    </source>
</evidence>
<feature type="transmembrane region" description="Helical" evidence="7">
    <location>
        <begin position="232"/>
        <end position="255"/>
    </location>
</feature>
<keyword evidence="4 7" id="KW-1133">Transmembrane helix</keyword>
<name>A0A1Y2ARZ0_9TREE</name>
<comment type="similarity">
    <text evidence="6">Belongs to the major facilitator superfamily. Allantoate permease family.</text>
</comment>
<accession>A0A1Y2ARZ0</accession>
<feature type="transmembrane region" description="Helical" evidence="7">
    <location>
        <begin position="305"/>
        <end position="328"/>
    </location>
</feature>
<evidence type="ECO:0000313" key="9">
    <source>
        <dbReference type="Proteomes" id="UP000193986"/>
    </source>
</evidence>
<evidence type="ECO:0000256" key="5">
    <source>
        <dbReference type="ARBA" id="ARBA00023136"/>
    </source>
</evidence>
<dbReference type="PANTHER" id="PTHR43791">
    <property type="entry name" value="PERMEASE-RELATED"/>
    <property type="match status" value="1"/>
</dbReference>
<protein>
    <submittedName>
        <fullName evidence="8">Major facilitator superfamily domain-containing protein</fullName>
    </submittedName>
</protein>
<sequence length="554" mass="62082">MDLKDDKDIERTEHIESSAAISHLDPKATSKLHRHGATQVVDEATRILEEAGGHVDYTATEKKQLLRRIDLYVCVPMCLTYFIQQMDKSALGWAAIFDLQAETHLVGSQYSWLSSVGYFAQLVFQPLSSYALIVFPVKYWLMFNMISWGIVTICTAAATNFHGFLVCRILLGAFEATVLPSFIFITQMWYTRREQSYRTIAYQIANSAAAIIGPLISYGIGHVGETGGKLRAYQGIYLFMGAFTLFIAPIVWYLMPNSPTTAKFLRRGNDRLIALERLRENNTGTKVSKFNWAQFWETYRDPKTYMWILMFFCVACPSGGIGSFGGLITKGFGFSSFVSVLMQMPTGAIGIIVIMTNIFVQNHYKKRFVFIAATTVPAIAGAAALVKVDRHSPGGLIAAYYVCYCFSALQPLLYAWANLNAGGTTKRVVTTASLFVAQCVGNIVGPQVYLARQAPVYKTGLIVDLCCWGILCLLVLTMGWYLTWLNKKQAARRLALGLPSELKDMSIMTLEEAEAYKLELTERLRISGFDEAKLYEKSFDDLTDFENPLFMYVI</sequence>
<comment type="caution">
    <text evidence="8">The sequence shown here is derived from an EMBL/GenBank/DDBJ whole genome shotgun (WGS) entry which is preliminary data.</text>
</comment>
<dbReference type="Pfam" id="PF07690">
    <property type="entry name" value="MFS_1"/>
    <property type="match status" value="1"/>
</dbReference>
<feature type="transmembrane region" description="Helical" evidence="7">
    <location>
        <begin position="202"/>
        <end position="220"/>
    </location>
</feature>
<dbReference type="EMBL" id="MCFC01000061">
    <property type="protein sequence ID" value="ORY25070.1"/>
    <property type="molecule type" value="Genomic_DNA"/>
</dbReference>